<keyword evidence="2" id="KW-1185">Reference proteome</keyword>
<comment type="caution">
    <text evidence="1">The sequence shown here is derived from an EMBL/GenBank/DDBJ whole genome shotgun (WGS) entry which is preliminary data.</text>
</comment>
<protein>
    <submittedName>
        <fullName evidence="1">Uncharacterized protein</fullName>
    </submittedName>
</protein>
<accession>A0A812TVH3</accession>
<dbReference type="AlphaFoldDB" id="A0A812TVH3"/>
<gene>
    <name evidence="1" type="ORF">SNEC2469_LOCUS15542</name>
</gene>
<dbReference type="Proteomes" id="UP000601435">
    <property type="component" value="Unassembled WGS sequence"/>
</dbReference>
<proteinExistence type="predicted"/>
<feature type="non-terminal residue" evidence="1">
    <location>
        <position position="70"/>
    </location>
</feature>
<name>A0A812TVH3_9DINO</name>
<organism evidence="1 2">
    <name type="scientific">Symbiodinium necroappetens</name>
    <dbReference type="NCBI Taxonomy" id="1628268"/>
    <lineage>
        <taxon>Eukaryota</taxon>
        <taxon>Sar</taxon>
        <taxon>Alveolata</taxon>
        <taxon>Dinophyceae</taxon>
        <taxon>Suessiales</taxon>
        <taxon>Symbiodiniaceae</taxon>
        <taxon>Symbiodinium</taxon>
    </lineage>
</organism>
<evidence type="ECO:0000313" key="1">
    <source>
        <dbReference type="EMBL" id="CAE7539932.1"/>
    </source>
</evidence>
<sequence length="70" mass="7652">AIFKNECLTQEVFQISHDTLVNGPGLRYQVVGTGLERDRVLINLAWVSGGGPALDKQVEYGPIGFVDGEY</sequence>
<dbReference type="EMBL" id="CAJNJA010025252">
    <property type="protein sequence ID" value="CAE7539932.1"/>
    <property type="molecule type" value="Genomic_DNA"/>
</dbReference>
<evidence type="ECO:0000313" key="2">
    <source>
        <dbReference type="Proteomes" id="UP000601435"/>
    </source>
</evidence>
<reference evidence="1" key="1">
    <citation type="submission" date="2021-02" db="EMBL/GenBank/DDBJ databases">
        <authorList>
            <person name="Dougan E. K."/>
            <person name="Rhodes N."/>
            <person name="Thang M."/>
            <person name="Chan C."/>
        </authorList>
    </citation>
    <scope>NUCLEOTIDE SEQUENCE</scope>
</reference>